<feature type="domain" description="DUF7379" evidence="1">
    <location>
        <begin position="137"/>
        <end position="284"/>
    </location>
</feature>
<dbReference type="RefSeq" id="WP_310332740.1">
    <property type="nucleotide sequence ID" value="NZ_JAVDXV010000011.1"/>
</dbReference>
<reference evidence="2 3" key="1">
    <citation type="submission" date="2023-07" db="EMBL/GenBank/DDBJ databases">
        <title>Sorghum-associated microbial communities from plants grown in Nebraska, USA.</title>
        <authorList>
            <person name="Schachtman D."/>
        </authorList>
    </citation>
    <scope>NUCLEOTIDE SEQUENCE [LARGE SCALE GENOMIC DNA]</scope>
    <source>
        <strain evidence="2 3">BE316</strain>
    </source>
</reference>
<evidence type="ECO:0000313" key="3">
    <source>
        <dbReference type="Proteomes" id="UP001180825"/>
    </source>
</evidence>
<evidence type="ECO:0000313" key="2">
    <source>
        <dbReference type="EMBL" id="MDR7335736.1"/>
    </source>
</evidence>
<dbReference type="SUPFAM" id="SSF53474">
    <property type="entry name" value="alpha/beta-Hydrolases"/>
    <property type="match status" value="1"/>
</dbReference>
<dbReference type="Proteomes" id="UP001180825">
    <property type="component" value="Unassembled WGS sequence"/>
</dbReference>
<sequence length="430" mass="47203">MSSSNLWTDVSARLALEEEPTLASTLPIGQRRRRAAARDADGRAQVELVRDDDGLLRWVYTPPTTPGGTGRRAYRSMRVAPDDVVQRFRFNDFGANAVTDKLIDADDWLTPDQRMQRWQDGHLVDDVRPRIDKGRVLLLVHGTFSKSKMWFDELQATEAGRKLLAGWQQKYSAILAFGHPTLSVAAWSNALDLHAALQDVSAPIDVVCHSRGGLVVGWLMRLRAVPVERVVFVASPLVGTSLAAPDKLRAALDMIASYADAVSSLSRQATGIVPFAEGVSLLAKIFGKVLQLGSNTPIVDAAVGLVPGLATQQLTKNNNDVRQLFAAPWLSTPKMYGIGAAFQPDESTQPMWRFWRRFSNIGDQVKYGAADLVFPGPNDLVVDVDSMFRLGEGGNLTFEALGVGPTTHHTNYFRDERVIGYLGDQFSSQS</sequence>
<protein>
    <submittedName>
        <fullName evidence="2">Pimeloyl-ACP methyl ester carboxylesterase</fullName>
    </submittedName>
</protein>
<dbReference type="EMBL" id="JAVDXV010000011">
    <property type="protein sequence ID" value="MDR7335736.1"/>
    <property type="molecule type" value="Genomic_DNA"/>
</dbReference>
<dbReference type="InterPro" id="IPR055803">
    <property type="entry name" value="DUF7379"/>
</dbReference>
<dbReference type="Pfam" id="PF24096">
    <property type="entry name" value="DUF7379"/>
    <property type="match status" value="1"/>
</dbReference>
<dbReference type="Gene3D" id="3.40.50.1820">
    <property type="entry name" value="alpha/beta hydrolase"/>
    <property type="match status" value="1"/>
</dbReference>
<evidence type="ECO:0000259" key="1">
    <source>
        <dbReference type="Pfam" id="PF24096"/>
    </source>
</evidence>
<name>A0ABU2AEW1_9BURK</name>
<gene>
    <name evidence="2" type="ORF">J2X21_004903</name>
</gene>
<dbReference type="InterPro" id="IPR029058">
    <property type="entry name" value="AB_hydrolase_fold"/>
</dbReference>
<keyword evidence="3" id="KW-1185">Reference proteome</keyword>
<organism evidence="2 3">
    <name type="scientific">Roseateles asaccharophilus</name>
    <dbReference type="NCBI Taxonomy" id="582607"/>
    <lineage>
        <taxon>Bacteria</taxon>
        <taxon>Pseudomonadati</taxon>
        <taxon>Pseudomonadota</taxon>
        <taxon>Betaproteobacteria</taxon>
        <taxon>Burkholderiales</taxon>
        <taxon>Sphaerotilaceae</taxon>
        <taxon>Roseateles</taxon>
    </lineage>
</organism>
<accession>A0ABU2AEW1</accession>
<comment type="caution">
    <text evidence="2">The sequence shown here is derived from an EMBL/GenBank/DDBJ whole genome shotgun (WGS) entry which is preliminary data.</text>
</comment>
<proteinExistence type="predicted"/>